<gene>
    <name evidence="1" type="ORF">ED28_17685</name>
</gene>
<dbReference type="AlphaFoldDB" id="A0A443I9H0"/>
<dbReference type="RefSeq" id="WP_128179337.1">
    <property type="nucleotide sequence ID" value="NZ_CP071409.1"/>
</dbReference>
<name>A0A443I9H0_9GAMM</name>
<comment type="caution">
    <text evidence="1">The sequence shown here is derived from an EMBL/GenBank/DDBJ whole genome shotgun (WGS) entry which is preliminary data.</text>
</comment>
<evidence type="ECO:0000313" key="1">
    <source>
        <dbReference type="EMBL" id="RWR00693.1"/>
    </source>
</evidence>
<reference evidence="1 2" key="1">
    <citation type="submission" date="2014-04" db="EMBL/GenBank/DDBJ databases">
        <title>Draft genome sequence of Pantoea beijingensis strain LMG 27579, an emerging pathogen to Pleurotus eryngii with potential industrial application.</title>
        <authorList>
            <person name="Xu F."/>
            <person name="Liu Y."/>
            <person name="Wang S."/>
            <person name="Yin Y."/>
            <person name="Ma Y."/>
            <person name="Zhao S."/>
            <person name="Rong C."/>
        </authorList>
    </citation>
    <scope>NUCLEOTIDE SEQUENCE [LARGE SCALE GENOMIC DNA]</scope>
    <source>
        <strain evidence="1 2">LMG 27579</strain>
    </source>
</reference>
<sequence length="117" mass="13431">MRISIECDYLTVEINQPQLQEIIQQNIPKIEDALTGDLSWYSQNARLVPDSIKILLIEPLGKLRYKMHYNFRWNIFNACLDIDATDTATESVEFEVVPGALVFDFTDNAHPDTADEL</sequence>
<organism evidence="1 2">
    <name type="scientific">[Pantoea] beijingensis</name>
    <dbReference type="NCBI Taxonomy" id="1324864"/>
    <lineage>
        <taxon>Bacteria</taxon>
        <taxon>Pseudomonadati</taxon>
        <taxon>Pseudomonadota</taxon>
        <taxon>Gammaproteobacteria</taxon>
        <taxon>Enterobacterales</taxon>
        <taxon>Erwiniaceae</taxon>
        <taxon>Erwinia</taxon>
    </lineage>
</organism>
<accession>A0A443I9H0</accession>
<proteinExistence type="predicted"/>
<protein>
    <submittedName>
        <fullName evidence="1">Uncharacterized protein</fullName>
    </submittedName>
</protein>
<dbReference type="Proteomes" id="UP000288794">
    <property type="component" value="Unassembled WGS sequence"/>
</dbReference>
<keyword evidence="2" id="KW-1185">Reference proteome</keyword>
<dbReference type="EMBL" id="JMEE01000046">
    <property type="protein sequence ID" value="RWR00693.1"/>
    <property type="molecule type" value="Genomic_DNA"/>
</dbReference>
<evidence type="ECO:0000313" key="2">
    <source>
        <dbReference type="Proteomes" id="UP000288794"/>
    </source>
</evidence>